<feature type="signal peptide" evidence="2">
    <location>
        <begin position="1"/>
        <end position="22"/>
    </location>
</feature>
<feature type="compositionally biased region" description="Low complexity" evidence="1">
    <location>
        <begin position="319"/>
        <end position="328"/>
    </location>
</feature>
<proteinExistence type="predicted"/>
<dbReference type="Pfam" id="PF19087">
    <property type="entry name" value="DUF5776"/>
    <property type="match status" value="2"/>
</dbReference>
<dbReference type="RefSeq" id="WP_089108051.1">
    <property type="nucleotide sequence ID" value="NZ_BCMF01000001.1"/>
</dbReference>
<name>A0A1Z5I9F9_9LACO</name>
<feature type="domain" description="DUF5776" evidence="3">
    <location>
        <begin position="359"/>
        <end position="424"/>
    </location>
</feature>
<feature type="region of interest" description="Disordered" evidence="1">
    <location>
        <begin position="300"/>
        <end position="370"/>
    </location>
</feature>
<dbReference type="EMBL" id="BCMF01000001">
    <property type="protein sequence ID" value="GAW98215.1"/>
    <property type="molecule type" value="Genomic_DNA"/>
</dbReference>
<evidence type="ECO:0000256" key="2">
    <source>
        <dbReference type="SAM" id="SignalP"/>
    </source>
</evidence>
<feature type="domain" description="DUF5776" evidence="3">
    <location>
        <begin position="432"/>
        <end position="495"/>
    </location>
</feature>
<feature type="compositionally biased region" description="Gly residues" evidence="1">
    <location>
        <begin position="309"/>
        <end position="318"/>
    </location>
</feature>
<keyword evidence="2" id="KW-0732">Signal</keyword>
<dbReference type="InterPro" id="IPR032675">
    <property type="entry name" value="LRR_dom_sf"/>
</dbReference>
<dbReference type="AlphaFoldDB" id="A0A1Z5I9F9"/>
<comment type="caution">
    <text evidence="4">The sequence shown here is derived from an EMBL/GenBank/DDBJ whole genome shotgun (WGS) entry which is preliminary data.</text>
</comment>
<evidence type="ECO:0000256" key="1">
    <source>
        <dbReference type="SAM" id="MobiDB-lite"/>
    </source>
</evidence>
<organism evidence="4 5">
    <name type="scientific">Secundilactobacillus mixtipabuli</name>
    <dbReference type="NCBI Taxonomy" id="1435342"/>
    <lineage>
        <taxon>Bacteria</taxon>
        <taxon>Bacillati</taxon>
        <taxon>Bacillota</taxon>
        <taxon>Bacilli</taxon>
        <taxon>Lactobacillales</taxon>
        <taxon>Lactobacillaceae</taxon>
        <taxon>Secundilactobacillus</taxon>
    </lineage>
</organism>
<evidence type="ECO:0000313" key="5">
    <source>
        <dbReference type="Proteomes" id="UP000198374"/>
    </source>
</evidence>
<dbReference type="InterPro" id="IPR026906">
    <property type="entry name" value="LRR_5"/>
</dbReference>
<accession>A0A1Z5I9F9</accession>
<sequence length="501" mass="54315" precursor="true">MKKSLKLFSSLLALGMMLGTGAGSLSAAAQQEAGTTVSTGMTKLGALEEPSVPDKKTVRLDPNQITTAGFNNVPCISDVAWNDGQKEALLEGGTLEIPEVDKEGKVIKGVDHFAFSKEELNAEAGDSEGMKEVVFENPENIEYIGQEAFKGHQLTEVKLPNIKLIYAEAFADNKLKTVVINEDYELDDTALKGSVYNPQINSDAFLSQNWGDLSFDYQSTISVDELANKLNLTFSINKHNMATVNAINSLGPDADNITVEDSQELKVNSENGGTATVELFHGTSPISALNGSAKLIVNAREQPAPGPGPDGNGGGNGGSQPDNGNNGNESGTNPDTGNGGGNNGNETKPQPAPKPEEKRPHTVYAKRGMRLHRNVSLTSPIRSYKKQSRAKAASFRVRGIEYDKNGKKRYKVDGGYITAGSSYVADSHFRSNKVRQVRVLSNRVNSYKDVKLSSNKKVRSYKKGTKLRVKRVVNWGRATRFELTNGRYITGNKQLLIMDQN</sequence>
<evidence type="ECO:0000313" key="4">
    <source>
        <dbReference type="EMBL" id="GAW98215.1"/>
    </source>
</evidence>
<protein>
    <recommendedName>
        <fullName evidence="3">DUF5776 domain-containing protein</fullName>
    </recommendedName>
</protein>
<reference evidence="4 5" key="1">
    <citation type="submission" date="2015-11" db="EMBL/GenBank/DDBJ databases">
        <title>Draft genome sequences of new species of the genus Lactobacillus isolated from orchardgrass silage.</title>
        <authorList>
            <person name="Tohno M."/>
            <person name="Tanizawa Y."/>
            <person name="Arita M."/>
        </authorList>
    </citation>
    <scope>NUCLEOTIDE SEQUENCE [LARGE SCALE GENOMIC DNA]</scope>
    <source>
        <strain evidence="4 5">IWT30</strain>
    </source>
</reference>
<dbReference type="Proteomes" id="UP000198374">
    <property type="component" value="Unassembled WGS sequence"/>
</dbReference>
<dbReference type="Pfam" id="PF13306">
    <property type="entry name" value="LRR_5"/>
    <property type="match status" value="1"/>
</dbReference>
<keyword evidence="5" id="KW-1185">Reference proteome</keyword>
<feature type="chain" id="PRO_5039429767" description="DUF5776 domain-containing protein" evidence="2">
    <location>
        <begin position="23"/>
        <end position="501"/>
    </location>
</feature>
<dbReference type="InterPro" id="IPR044081">
    <property type="entry name" value="DUF5776"/>
</dbReference>
<dbReference type="OrthoDB" id="9811471at2"/>
<evidence type="ECO:0000259" key="3">
    <source>
        <dbReference type="Pfam" id="PF19087"/>
    </source>
</evidence>
<gene>
    <name evidence="4" type="ORF">IWT30_00158</name>
</gene>
<dbReference type="Gene3D" id="3.80.10.10">
    <property type="entry name" value="Ribonuclease Inhibitor"/>
    <property type="match status" value="1"/>
</dbReference>